<sequence length="162" mass="17703">MVTLYIFVIFALAVSDCQNNLATPKPTVRKCAKSGNSISHVNEDGHPVAVVNVTTDCEGDTNHCYALFKEDPSNSSNIIVMGQGCWAVSGGETRDCDRSECISNRKPPKAVKAKFCCCLGDMCNANFSDAYVAKEETAISASESVQKDNFRPIVWRKITLDR</sequence>
<evidence type="ECO:0000256" key="1">
    <source>
        <dbReference type="ARBA" id="ARBA00004370"/>
    </source>
</evidence>
<keyword evidence="6" id="KW-0675">Receptor</keyword>
<evidence type="ECO:0000259" key="5">
    <source>
        <dbReference type="Pfam" id="PF01064"/>
    </source>
</evidence>
<dbReference type="SUPFAM" id="SSF57302">
    <property type="entry name" value="Snake toxin-like"/>
    <property type="match status" value="1"/>
</dbReference>
<keyword evidence="3" id="KW-0472">Membrane</keyword>
<feature type="chain" id="PRO_5043676847" evidence="4">
    <location>
        <begin position="18"/>
        <end position="162"/>
    </location>
</feature>
<accession>A0AAW1KMF1</accession>
<keyword evidence="2 4" id="KW-0732">Signal</keyword>
<dbReference type="Pfam" id="PF01064">
    <property type="entry name" value="Activin_recp"/>
    <property type="match status" value="1"/>
</dbReference>
<dbReference type="Gene3D" id="2.10.60.10">
    <property type="entry name" value="CD59"/>
    <property type="match status" value="1"/>
</dbReference>
<dbReference type="AlphaFoldDB" id="A0AAW1KMF1"/>
<evidence type="ECO:0000256" key="2">
    <source>
        <dbReference type="ARBA" id="ARBA00022729"/>
    </source>
</evidence>
<reference evidence="6 7" key="1">
    <citation type="journal article" date="2024" name="BMC Genomics">
        <title>De novo assembly and annotation of Popillia japonica's genome with initial clues to its potential as an invasive pest.</title>
        <authorList>
            <person name="Cucini C."/>
            <person name="Boschi S."/>
            <person name="Funari R."/>
            <person name="Cardaioli E."/>
            <person name="Iannotti N."/>
            <person name="Marturano G."/>
            <person name="Paoli F."/>
            <person name="Bruttini M."/>
            <person name="Carapelli A."/>
            <person name="Frati F."/>
            <person name="Nardi F."/>
        </authorList>
    </citation>
    <scope>NUCLEOTIDE SEQUENCE [LARGE SCALE GENOMIC DNA]</scope>
    <source>
        <strain evidence="6">DMR45628</strain>
    </source>
</reference>
<name>A0AAW1KMF1_POPJA</name>
<keyword evidence="7" id="KW-1185">Reference proteome</keyword>
<evidence type="ECO:0000313" key="7">
    <source>
        <dbReference type="Proteomes" id="UP001458880"/>
    </source>
</evidence>
<dbReference type="EMBL" id="JASPKY010000192">
    <property type="protein sequence ID" value="KAK9722036.1"/>
    <property type="molecule type" value="Genomic_DNA"/>
</dbReference>
<proteinExistence type="predicted"/>
<dbReference type="GO" id="GO:0016020">
    <property type="term" value="C:membrane"/>
    <property type="evidence" value="ECO:0007669"/>
    <property type="project" value="UniProtKB-SubCell"/>
</dbReference>
<dbReference type="GO" id="GO:0004675">
    <property type="term" value="F:transmembrane receptor protein serine/threonine kinase activity"/>
    <property type="evidence" value="ECO:0007669"/>
    <property type="project" value="InterPro"/>
</dbReference>
<dbReference type="InterPro" id="IPR045860">
    <property type="entry name" value="Snake_toxin-like_sf"/>
</dbReference>
<dbReference type="CDD" id="cd23533">
    <property type="entry name" value="TFP_LU_ECD_BMPR2_like"/>
    <property type="match status" value="1"/>
</dbReference>
<gene>
    <name evidence="6" type="ORF">QE152_g19881</name>
</gene>
<feature type="signal peptide" evidence="4">
    <location>
        <begin position="1"/>
        <end position="17"/>
    </location>
</feature>
<comment type="caution">
    <text evidence="6">The sequence shown here is derived from an EMBL/GenBank/DDBJ whole genome shotgun (WGS) entry which is preliminary data.</text>
</comment>
<protein>
    <submittedName>
        <fullName evidence="6">Activin types I and II receptor domain</fullName>
    </submittedName>
</protein>
<evidence type="ECO:0000256" key="3">
    <source>
        <dbReference type="ARBA" id="ARBA00023136"/>
    </source>
</evidence>
<evidence type="ECO:0000313" key="6">
    <source>
        <dbReference type="EMBL" id="KAK9722036.1"/>
    </source>
</evidence>
<organism evidence="6 7">
    <name type="scientific">Popillia japonica</name>
    <name type="common">Japanese beetle</name>
    <dbReference type="NCBI Taxonomy" id="7064"/>
    <lineage>
        <taxon>Eukaryota</taxon>
        <taxon>Metazoa</taxon>
        <taxon>Ecdysozoa</taxon>
        <taxon>Arthropoda</taxon>
        <taxon>Hexapoda</taxon>
        <taxon>Insecta</taxon>
        <taxon>Pterygota</taxon>
        <taxon>Neoptera</taxon>
        <taxon>Endopterygota</taxon>
        <taxon>Coleoptera</taxon>
        <taxon>Polyphaga</taxon>
        <taxon>Scarabaeiformia</taxon>
        <taxon>Scarabaeidae</taxon>
        <taxon>Rutelinae</taxon>
        <taxon>Popillia</taxon>
    </lineage>
</organism>
<dbReference type="Proteomes" id="UP001458880">
    <property type="component" value="Unassembled WGS sequence"/>
</dbReference>
<dbReference type="InterPro" id="IPR000472">
    <property type="entry name" value="Activin_recp"/>
</dbReference>
<comment type="subcellular location">
    <subcellularLocation>
        <location evidence="1">Membrane</location>
    </subcellularLocation>
</comment>
<evidence type="ECO:0000256" key="4">
    <source>
        <dbReference type="SAM" id="SignalP"/>
    </source>
</evidence>
<feature type="domain" description="Activin types I and II receptor" evidence="5">
    <location>
        <begin position="54"/>
        <end position="126"/>
    </location>
</feature>